<evidence type="ECO:0000313" key="3">
    <source>
        <dbReference type="Proteomes" id="UP000250744"/>
    </source>
</evidence>
<name>A0A364NLK8_9GAMM</name>
<dbReference type="OrthoDB" id="9795854at2"/>
<organism evidence="2 3">
    <name type="scientific">Nitrincola tibetensis</name>
    <dbReference type="NCBI Taxonomy" id="2219697"/>
    <lineage>
        <taxon>Bacteria</taxon>
        <taxon>Pseudomonadati</taxon>
        <taxon>Pseudomonadota</taxon>
        <taxon>Gammaproteobacteria</taxon>
        <taxon>Oceanospirillales</taxon>
        <taxon>Oceanospirillaceae</taxon>
        <taxon>Nitrincola</taxon>
    </lineage>
</organism>
<dbReference type="PANTHER" id="PTHR35867">
    <property type="entry name" value="PROTEIN RSEC"/>
    <property type="match status" value="1"/>
</dbReference>
<dbReference type="PANTHER" id="PTHR35867:SF1">
    <property type="entry name" value="PROTEIN RSEC"/>
    <property type="match status" value="1"/>
</dbReference>
<dbReference type="Proteomes" id="UP000250744">
    <property type="component" value="Unassembled WGS sequence"/>
</dbReference>
<dbReference type="PIRSF" id="PIRSF004923">
    <property type="entry name" value="RseC"/>
    <property type="match status" value="1"/>
</dbReference>
<proteinExistence type="predicted"/>
<dbReference type="Pfam" id="PF04246">
    <property type="entry name" value="RseC_MucC"/>
    <property type="match status" value="1"/>
</dbReference>
<accession>A0A364NLK8</accession>
<keyword evidence="1" id="KW-0812">Transmembrane</keyword>
<feature type="transmembrane region" description="Helical" evidence="1">
    <location>
        <begin position="107"/>
        <end position="133"/>
    </location>
</feature>
<evidence type="ECO:0000256" key="1">
    <source>
        <dbReference type="SAM" id="Phobius"/>
    </source>
</evidence>
<dbReference type="InterPro" id="IPR026268">
    <property type="entry name" value="RseC"/>
</dbReference>
<dbReference type="InterPro" id="IPR007359">
    <property type="entry name" value="SigmaE_reg_RseC_MucC"/>
</dbReference>
<sequence length="145" mass="15921">MVEETAKVIRVLNKALVVETKRLSACQTCSSSDGCGQKKLTSLWGNRVSELLIENPNGLEAQPGQHVVIGLNEQAILKASLLLYLLPLFSMIATAIMSYALELSEGWMIIISFTGLMIGFAFARWISSVFFALADYQPVLLRLAL</sequence>
<keyword evidence="1" id="KW-0472">Membrane</keyword>
<feature type="transmembrane region" description="Helical" evidence="1">
    <location>
        <begin position="81"/>
        <end position="101"/>
    </location>
</feature>
<keyword evidence="1" id="KW-1133">Transmembrane helix</keyword>
<evidence type="ECO:0000313" key="2">
    <source>
        <dbReference type="EMBL" id="RAU17765.1"/>
    </source>
</evidence>
<comment type="caution">
    <text evidence="2">The sequence shown here is derived from an EMBL/GenBank/DDBJ whole genome shotgun (WGS) entry which is preliminary data.</text>
</comment>
<dbReference type="RefSeq" id="WP_112159257.1">
    <property type="nucleotide sequence ID" value="NZ_QKRX01000007.1"/>
</dbReference>
<dbReference type="AlphaFoldDB" id="A0A364NLK8"/>
<keyword evidence="3" id="KW-1185">Reference proteome</keyword>
<protein>
    <submittedName>
        <fullName evidence="2">Sigma E positive regulator RseC/MucC</fullName>
    </submittedName>
</protein>
<reference evidence="2 3" key="1">
    <citation type="submission" date="2018-06" db="EMBL/GenBank/DDBJ databases">
        <title>Nitrincola tibetense sp. nov., isolated from Lake XuguoCo on Tibetan Plateau.</title>
        <authorList>
            <person name="Xing P."/>
        </authorList>
    </citation>
    <scope>NUCLEOTIDE SEQUENCE [LARGE SCALE GENOMIC DNA]</scope>
    <source>
        <strain evidence="3">xg18</strain>
    </source>
</reference>
<gene>
    <name evidence="2" type="ORF">DN062_10335</name>
</gene>
<dbReference type="EMBL" id="QKRX01000007">
    <property type="protein sequence ID" value="RAU17765.1"/>
    <property type="molecule type" value="Genomic_DNA"/>
</dbReference>